<dbReference type="GO" id="GO:0004792">
    <property type="term" value="F:thiosulfate-cyanide sulfurtransferase activity"/>
    <property type="evidence" value="ECO:0007669"/>
    <property type="project" value="TreeGrafter"/>
</dbReference>
<dbReference type="GO" id="GO:0005737">
    <property type="term" value="C:cytoplasm"/>
    <property type="evidence" value="ECO:0007669"/>
    <property type="project" value="TreeGrafter"/>
</dbReference>
<comment type="caution">
    <text evidence="3">The sequence shown here is derived from an EMBL/GenBank/DDBJ whole genome shotgun (WGS) entry which is preliminary data.</text>
</comment>
<organism evidence="3 4">
    <name type="scientific">Actibacterium pelagium</name>
    <dbReference type="NCBI Taxonomy" id="2029103"/>
    <lineage>
        <taxon>Bacteria</taxon>
        <taxon>Pseudomonadati</taxon>
        <taxon>Pseudomonadota</taxon>
        <taxon>Alphaproteobacteria</taxon>
        <taxon>Rhodobacterales</taxon>
        <taxon>Roseobacteraceae</taxon>
        <taxon>Actibacterium</taxon>
    </lineage>
</organism>
<sequence>MGEGNEMSRYARQMILPEVGPEGQEKLSKARVKVVGAGGLGSPVIQYLAGAGIGTLSVSDPDRVAVTNLHRQVIYTEDRTELYKAQAAAEYAQRLNGDVSAIWSPDAVTPNNAVDIANHFDIVVDCADSYAASYILSDACLETNTPLISASVLQMTGYVGGFCAGAPSLRAVFPELPDHAASCATAGVLGPVVGIIGSIQAQMTLAHILGLDPSPLGQFVHFDAQTMRSSSFRFDGAPEPQAGHRFISARKITSDDLVVDLRDSEEAPRKATADAVRTTIDKIETLPNTDRRTVICCASGLRAWRAADRLKPYWRGEIVLAALGPT</sequence>
<dbReference type="FunFam" id="3.40.50.720:FF:000080">
    <property type="entry name" value="Thiazole biosynthesis adenylyltransferase ThiF"/>
    <property type="match status" value="1"/>
</dbReference>
<dbReference type="InterPro" id="IPR045886">
    <property type="entry name" value="ThiF/MoeB/HesA"/>
</dbReference>
<dbReference type="GO" id="GO:0016779">
    <property type="term" value="F:nucleotidyltransferase activity"/>
    <property type="evidence" value="ECO:0007669"/>
    <property type="project" value="TreeGrafter"/>
</dbReference>
<feature type="domain" description="THIF-type NAD/FAD binding fold" evidence="2">
    <location>
        <begin position="10"/>
        <end position="236"/>
    </location>
</feature>
<protein>
    <recommendedName>
        <fullName evidence="2">THIF-type NAD/FAD binding fold domain-containing protein</fullName>
    </recommendedName>
</protein>
<dbReference type="Gene3D" id="3.40.50.720">
    <property type="entry name" value="NAD(P)-binding Rossmann-like Domain"/>
    <property type="match status" value="1"/>
</dbReference>
<dbReference type="SUPFAM" id="SSF69572">
    <property type="entry name" value="Activating enzymes of the ubiquitin-like proteins"/>
    <property type="match status" value="1"/>
</dbReference>
<accession>A0A917EJV0</accession>
<dbReference type="OrthoDB" id="9804286at2"/>
<dbReference type="InterPro" id="IPR036873">
    <property type="entry name" value="Rhodanese-like_dom_sf"/>
</dbReference>
<dbReference type="InterPro" id="IPR035985">
    <property type="entry name" value="Ubiquitin-activating_enz"/>
</dbReference>
<evidence type="ECO:0000256" key="1">
    <source>
        <dbReference type="ARBA" id="ARBA00009919"/>
    </source>
</evidence>
<dbReference type="GO" id="GO:0008641">
    <property type="term" value="F:ubiquitin-like modifier activating enzyme activity"/>
    <property type="evidence" value="ECO:0007669"/>
    <property type="project" value="InterPro"/>
</dbReference>
<dbReference type="AlphaFoldDB" id="A0A917EJV0"/>
<dbReference type="CDD" id="cd00757">
    <property type="entry name" value="ThiF_MoeB_HesA_family"/>
    <property type="match status" value="1"/>
</dbReference>
<dbReference type="PANTHER" id="PTHR10953:SF102">
    <property type="entry name" value="ADENYLYLTRANSFERASE AND SULFURTRANSFERASE MOCS3"/>
    <property type="match status" value="1"/>
</dbReference>
<dbReference type="Proteomes" id="UP000606730">
    <property type="component" value="Unassembled WGS sequence"/>
</dbReference>
<reference evidence="3" key="2">
    <citation type="submission" date="2020-09" db="EMBL/GenBank/DDBJ databases">
        <authorList>
            <person name="Sun Q."/>
            <person name="Zhou Y."/>
        </authorList>
    </citation>
    <scope>NUCLEOTIDE SEQUENCE</scope>
    <source>
        <strain evidence="3">CGMCC 1.16012</strain>
    </source>
</reference>
<reference evidence="3" key="1">
    <citation type="journal article" date="2014" name="Int. J. Syst. Evol. Microbiol.">
        <title>Complete genome sequence of Corynebacterium casei LMG S-19264T (=DSM 44701T), isolated from a smear-ripened cheese.</title>
        <authorList>
            <consortium name="US DOE Joint Genome Institute (JGI-PGF)"/>
            <person name="Walter F."/>
            <person name="Albersmeier A."/>
            <person name="Kalinowski J."/>
            <person name="Ruckert C."/>
        </authorList>
    </citation>
    <scope>NUCLEOTIDE SEQUENCE</scope>
    <source>
        <strain evidence="3">CGMCC 1.16012</strain>
    </source>
</reference>
<evidence type="ECO:0000313" key="3">
    <source>
        <dbReference type="EMBL" id="GGE52528.1"/>
    </source>
</evidence>
<dbReference type="SUPFAM" id="SSF52821">
    <property type="entry name" value="Rhodanese/Cell cycle control phosphatase"/>
    <property type="match status" value="1"/>
</dbReference>
<keyword evidence="4" id="KW-1185">Reference proteome</keyword>
<name>A0A917EJV0_9RHOB</name>
<comment type="similarity">
    <text evidence="1">Belongs to the HesA/MoeB/ThiF family.</text>
</comment>
<proteinExistence type="inferred from homology"/>
<dbReference type="InterPro" id="IPR000594">
    <property type="entry name" value="ThiF_NAD_FAD-bd"/>
</dbReference>
<dbReference type="GO" id="GO:0032446">
    <property type="term" value="P:protein modification by small protein conjugation"/>
    <property type="evidence" value="ECO:0007669"/>
    <property type="project" value="TreeGrafter"/>
</dbReference>
<dbReference type="EMBL" id="BMKN01000002">
    <property type="protein sequence ID" value="GGE52528.1"/>
    <property type="molecule type" value="Genomic_DNA"/>
</dbReference>
<dbReference type="PANTHER" id="PTHR10953">
    <property type="entry name" value="UBIQUITIN-ACTIVATING ENZYME E1"/>
    <property type="match status" value="1"/>
</dbReference>
<evidence type="ECO:0000313" key="4">
    <source>
        <dbReference type="Proteomes" id="UP000606730"/>
    </source>
</evidence>
<evidence type="ECO:0000259" key="2">
    <source>
        <dbReference type="Pfam" id="PF00899"/>
    </source>
</evidence>
<gene>
    <name evidence="3" type="ORF">GCM10011517_20370</name>
</gene>
<dbReference type="Pfam" id="PF00899">
    <property type="entry name" value="ThiF"/>
    <property type="match status" value="1"/>
</dbReference>